<accession>A0ABW8R8X6</accession>
<gene>
    <name evidence="1" type="ORF">ACJEBI_00185</name>
</gene>
<dbReference type="RefSeq" id="WP_406578625.1">
    <property type="nucleotide sequence ID" value="NZ_JBJHQH010000001.1"/>
</dbReference>
<proteinExistence type="predicted"/>
<organism evidence="1 2">
    <name type="scientific">Bacillus salipaludis</name>
    <dbReference type="NCBI Taxonomy" id="2547811"/>
    <lineage>
        <taxon>Bacteria</taxon>
        <taxon>Bacillati</taxon>
        <taxon>Bacillota</taxon>
        <taxon>Bacilli</taxon>
        <taxon>Bacillales</taxon>
        <taxon>Bacillaceae</taxon>
        <taxon>Bacillus</taxon>
    </lineage>
</organism>
<evidence type="ECO:0000313" key="1">
    <source>
        <dbReference type="EMBL" id="MFK9089899.1"/>
    </source>
</evidence>
<sequence length="288" mass="32576">MVSNSLEIEYGVKSNYLPHILYENSVGKIHSVFQTSFNLVIQDKLVHVGSLGTPLSAFGINIPRNSLQQLLKRILAGNPVRYEDGKIMIDTTNLEVKIKLDKLSEVDLRLNRLPIDLVDVKNNEIFRLINDIDFIRDSGVIRSVKESTLLNECHAQSDDKKVIKASIEHFFGRGIGLTPSGDDFISGLIMVESSFSNDSYWKDELREFLSSHSTTDVSRNYYHCLLNGYASESFKYLLSNLSVRVERAKARRIVNNVTNYGHTSGIDTLFGIQVALKQLIQKNEFNNC</sequence>
<protein>
    <submittedName>
        <fullName evidence="1">DUF2877 domain-containing protein</fullName>
    </submittedName>
</protein>
<dbReference type="Pfam" id="PF11392">
    <property type="entry name" value="AllH"/>
    <property type="match status" value="1"/>
</dbReference>
<comment type="caution">
    <text evidence="1">The sequence shown here is derived from an EMBL/GenBank/DDBJ whole genome shotgun (WGS) entry which is preliminary data.</text>
</comment>
<dbReference type="InterPro" id="IPR021530">
    <property type="entry name" value="AllH-like"/>
</dbReference>
<dbReference type="EMBL" id="JBJHQH010000001">
    <property type="protein sequence ID" value="MFK9089899.1"/>
    <property type="molecule type" value="Genomic_DNA"/>
</dbReference>
<name>A0ABW8R8X6_9BACI</name>
<evidence type="ECO:0000313" key="2">
    <source>
        <dbReference type="Proteomes" id="UP001623041"/>
    </source>
</evidence>
<dbReference type="Proteomes" id="UP001623041">
    <property type="component" value="Unassembled WGS sequence"/>
</dbReference>
<reference evidence="1 2" key="1">
    <citation type="submission" date="2024-11" db="EMBL/GenBank/DDBJ databases">
        <authorList>
            <person name="Lucas J.A."/>
        </authorList>
    </citation>
    <scope>NUCLEOTIDE SEQUENCE [LARGE SCALE GENOMIC DNA]</scope>
    <source>
        <strain evidence="1 2">Z 5.4</strain>
    </source>
</reference>
<keyword evidence="2" id="KW-1185">Reference proteome</keyword>